<comment type="caution">
    <text evidence="8">The sequence shown here is derived from an EMBL/GenBank/DDBJ whole genome shotgun (WGS) entry which is preliminary data.</text>
</comment>
<keyword evidence="6" id="KW-1133">Transmembrane helix</keyword>
<dbReference type="PANTHER" id="PTHR13887:SF14">
    <property type="entry name" value="DISULFIDE BOND FORMATION PROTEIN D"/>
    <property type="match status" value="1"/>
</dbReference>
<sequence length="243" mass="28212">MEEKQLTKKERRTLAKEIKTSEKKQQITYDRLKKLFVSVFGIFLITFIGYKIYKWIKTPEPQVAGEAVEATENDWIKGNQEAQVTLIEYSDFQCPACKVFSELVNELSQEFPDDLRIIYRHFPLVSNHQNAFAAGRTSEAAGKQGKFWEMHDILFEKQEEWAGEKDPQEKFLSYAKELGLNTEDFMIDYAGKETEARVNSDLLLGSRLRLNSTPTFFLNARKISPRGYDEMKKLVEEAISEQD</sequence>
<evidence type="ECO:0000256" key="6">
    <source>
        <dbReference type="SAM" id="Phobius"/>
    </source>
</evidence>
<keyword evidence="6" id="KW-0812">Transmembrane</keyword>
<keyword evidence="3" id="KW-0560">Oxidoreductase</keyword>
<protein>
    <recommendedName>
        <fullName evidence="7">Thioredoxin domain-containing protein</fullName>
    </recommendedName>
</protein>
<comment type="similarity">
    <text evidence="1">Belongs to the thioredoxin family. DsbA subfamily.</text>
</comment>
<reference evidence="8 9" key="1">
    <citation type="journal article" date="2016" name="Nat. Commun.">
        <title>Thousands of microbial genomes shed light on interconnected biogeochemical processes in an aquifer system.</title>
        <authorList>
            <person name="Anantharaman K."/>
            <person name="Brown C.T."/>
            <person name="Hug L.A."/>
            <person name="Sharon I."/>
            <person name="Castelle C.J."/>
            <person name="Probst A.J."/>
            <person name="Thomas B.C."/>
            <person name="Singh A."/>
            <person name="Wilkins M.J."/>
            <person name="Karaoz U."/>
            <person name="Brodie E.L."/>
            <person name="Williams K.H."/>
            <person name="Hubbard S.S."/>
            <person name="Banfield J.F."/>
        </authorList>
    </citation>
    <scope>NUCLEOTIDE SEQUENCE [LARGE SCALE GENOMIC DNA]</scope>
</reference>
<dbReference type="PROSITE" id="PS51352">
    <property type="entry name" value="THIOREDOXIN_2"/>
    <property type="match status" value="1"/>
</dbReference>
<evidence type="ECO:0000256" key="2">
    <source>
        <dbReference type="ARBA" id="ARBA00022729"/>
    </source>
</evidence>
<dbReference type="Proteomes" id="UP000177053">
    <property type="component" value="Unassembled WGS sequence"/>
</dbReference>
<dbReference type="SUPFAM" id="SSF52833">
    <property type="entry name" value="Thioredoxin-like"/>
    <property type="match status" value="1"/>
</dbReference>
<keyword evidence="6" id="KW-0472">Membrane</keyword>
<feature type="transmembrane region" description="Helical" evidence="6">
    <location>
        <begin position="35"/>
        <end position="53"/>
    </location>
</feature>
<organism evidence="8 9">
    <name type="scientific">Candidatus Woesebacteria bacterium RBG_16_34_12</name>
    <dbReference type="NCBI Taxonomy" id="1802480"/>
    <lineage>
        <taxon>Bacteria</taxon>
        <taxon>Candidatus Woeseibacteriota</taxon>
    </lineage>
</organism>
<dbReference type="PANTHER" id="PTHR13887">
    <property type="entry name" value="GLUTATHIONE S-TRANSFERASE KAPPA"/>
    <property type="match status" value="1"/>
</dbReference>
<gene>
    <name evidence="8" type="ORF">A2Z22_03415</name>
</gene>
<name>A0A1F7XAT2_9BACT</name>
<evidence type="ECO:0000256" key="3">
    <source>
        <dbReference type="ARBA" id="ARBA00023002"/>
    </source>
</evidence>
<dbReference type="InterPro" id="IPR013766">
    <property type="entry name" value="Thioredoxin_domain"/>
</dbReference>
<dbReference type="AlphaFoldDB" id="A0A1F7XAT2"/>
<feature type="domain" description="Thioredoxin" evidence="7">
    <location>
        <begin position="54"/>
        <end position="240"/>
    </location>
</feature>
<dbReference type="InterPro" id="IPR036249">
    <property type="entry name" value="Thioredoxin-like_sf"/>
</dbReference>
<keyword evidence="4" id="KW-1015">Disulfide bond</keyword>
<proteinExistence type="inferred from homology"/>
<dbReference type="EMBL" id="MGFS01000003">
    <property type="protein sequence ID" value="OGM12112.1"/>
    <property type="molecule type" value="Genomic_DNA"/>
</dbReference>
<evidence type="ECO:0000256" key="1">
    <source>
        <dbReference type="ARBA" id="ARBA00005791"/>
    </source>
</evidence>
<keyword evidence="2" id="KW-0732">Signal</keyword>
<keyword evidence="5" id="KW-0676">Redox-active center</keyword>
<evidence type="ECO:0000313" key="8">
    <source>
        <dbReference type="EMBL" id="OGM12112.1"/>
    </source>
</evidence>
<dbReference type="Gene3D" id="3.40.30.10">
    <property type="entry name" value="Glutaredoxin"/>
    <property type="match status" value="1"/>
</dbReference>
<evidence type="ECO:0000259" key="7">
    <source>
        <dbReference type="PROSITE" id="PS51352"/>
    </source>
</evidence>
<dbReference type="InterPro" id="IPR012336">
    <property type="entry name" value="Thioredoxin-like_fold"/>
</dbReference>
<dbReference type="GO" id="GO:0016491">
    <property type="term" value="F:oxidoreductase activity"/>
    <property type="evidence" value="ECO:0007669"/>
    <property type="project" value="UniProtKB-KW"/>
</dbReference>
<accession>A0A1F7XAT2</accession>
<evidence type="ECO:0000313" key="9">
    <source>
        <dbReference type="Proteomes" id="UP000177053"/>
    </source>
</evidence>
<evidence type="ECO:0000256" key="5">
    <source>
        <dbReference type="ARBA" id="ARBA00023284"/>
    </source>
</evidence>
<dbReference type="Pfam" id="PF13462">
    <property type="entry name" value="Thioredoxin_4"/>
    <property type="match status" value="1"/>
</dbReference>
<evidence type="ECO:0000256" key="4">
    <source>
        <dbReference type="ARBA" id="ARBA00023157"/>
    </source>
</evidence>